<feature type="transmembrane region" description="Helical" evidence="8">
    <location>
        <begin position="374"/>
        <end position="396"/>
    </location>
</feature>
<dbReference type="AlphaFoldDB" id="A0AAV9QL83"/>
<evidence type="ECO:0000313" key="10">
    <source>
        <dbReference type="EMBL" id="KAK5543428.1"/>
    </source>
</evidence>
<feature type="transmembrane region" description="Helical" evidence="8">
    <location>
        <begin position="95"/>
        <end position="115"/>
    </location>
</feature>
<dbReference type="PANTHER" id="PTHR48022">
    <property type="entry name" value="PLASTIDIC GLUCOSE TRANSPORTER 4"/>
    <property type="match status" value="1"/>
</dbReference>
<feature type="transmembrane region" description="Helical" evidence="8">
    <location>
        <begin position="24"/>
        <end position="48"/>
    </location>
</feature>
<accession>A0AAV9QL83</accession>
<evidence type="ECO:0000256" key="1">
    <source>
        <dbReference type="ARBA" id="ARBA00004141"/>
    </source>
</evidence>
<keyword evidence="11" id="KW-1185">Reference proteome</keyword>
<dbReference type="Gene3D" id="1.20.1250.20">
    <property type="entry name" value="MFS general substrate transporter like domains"/>
    <property type="match status" value="1"/>
</dbReference>
<dbReference type="InterPro" id="IPR050360">
    <property type="entry name" value="MFS_Sugar_Transporters"/>
</dbReference>
<keyword evidence="4 8" id="KW-0812">Transmembrane</keyword>
<sequence length="525" mass="57267">MGLIDMKFTPYTCSMNLEGLKLQFAIATIATCAFWLFGYDMSVMGGVITEEPFLSVFPQTKDATIQGLVIATLEIGALLGAITCIWMGDKWGRRGTVFVGMAFMVVGGTLQASAWSIAQMVIGRLLSGIGLGLQVATVPAWQSECAKPKSRGRWVMIEGGLQTSGVACGQWVGLGFYYASGQIQWRMPVAIQLIPAAIVFCFIMFLPESPRWLVSHGRFEEGKIVLAKLRGLPLEHPDLLFEYQSIMASHEAQKNVAPFSYKELFQNGKTQTFRRMALGVFINAAQQLSGINMVSTYANQILGTSFDLSPGMSHLIAACGGTEYALCSLLSVFLIEGLGRRRAFMWTATGMAACFVVIPILLSTTSRSNQLAAAGLLFLFNTFFGLAWVGGPFLYAAEIAPLRARAPCAALGSVGNWTFCFIVVMTIPVSFANLGYKTYIYYAVFNAVFVPIIYFFLVETRGRSLEELDVIFATPGNPVKNEKRMPHDISVEAAKAALGLDYDGPTNKTANEIVEVDMQEKAIHG</sequence>
<comment type="caution">
    <text evidence="10">The sequence shown here is derived from an EMBL/GenBank/DDBJ whole genome shotgun (WGS) entry which is preliminary data.</text>
</comment>
<dbReference type="PANTHER" id="PTHR48022:SF62">
    <property type="entry name" value="HEXOSE CARRIER PROTEIN"/>
    <property type="match status" value="1"/>
</dbReference>
<evidence type="ECO:0000313" key="11">
    <source>
        <dbReference type="Proteomes" id="UP001345827"/>
    </source>
</evidence>
<keyword evidence="6 8" id="KW-0472">Membrane</keyword>
<evidence type="ECO:0000256" key="5">
    <source>
        <dbReference type="ARBA" id="ARBA00022989"/>
    </source>
</evidence>
<dbReference type="InterPro" id="IPR005828">
    <property type="entry name" value="MFS_sugar_transport-like"/>
</dbReference>
<proteinExistence type="inferred from homology"/>
<evidence type="ECO:0000256" key="8">
    <source>
        <dbReference type="SAM" id="Phobius"/>
    </source>
</evidence>
<evidence type="ECO:0000256" key="7">
    <source>
        <dbReference type="RuleBase" id="RU003346"/>
    </source>
</evidence>
<dbReference type="InterPro" id="IPR020846">
    <property type="entry name" value="MFS_dom"/>
</dbReference>
<evidence type="ECO:0000256" key="2">
    <source>
        <dbReference type="ARBA" id="ARBA00010992"/>
    </source>
</evidence>
<gene>
    <name evidence="10" type="ORF">LTR25_001041</name>
</gene>
<keyword evidence="3 7" id="KW-0813">Transport</keyword>
<dbReference type="PRINTS" id="PR00171">
    <property type="entry name" value="SUGRTRNSPORT"/>
</dbReference>
<evidence type="ECO:0000259" key="9">
    <source>
        <dbReference type="PROSITE" id="PS50850"/>
    </source>
</evidence>
<feature type="transmembrane region" description="Helical" evidence="8">
    <location>
        <begin position="343"/>
        <end position="362"/>
    </location>
</feature>
<dbReference type="EMBL" id="JAXLQG010000002">
    <property type="protein sequence ID" value="KAK5543428.1"/>
    <property type="molecule type" value="Genomic_DNA"/>
</dbReference>
<feature type="transmembrane region" description="Helical" evidence="8">
    <location>
        <begin position="408"/>
        <end position="427"/>
    </location>
</feature>
<dbReference type="GO" id="GO:0016020">
    <property type="term" value="C:membrane"/>
    <property type="evidence" value="ECO:0007669"/>
    <property type="project" value="UniProtKB-SubCell"/>
</dbReference>
<feature type="transmembrane region" description="Helical" evidence="8">
    <location>
        <begin position="439"/>
        <end position="458"/>
    </location>
</feature>
<dbReference type="InterPro" id="IPR005829">
    <property type="entry name" value="Sugar_transporter_CS"/>
</dbReference>
<dbReference type="PROSITE" id="PS50850">
    <property type="entry name" value="MFS"/>
    <property type="match status" value="1"/>
</dbReference>
<feature type="transmembrane region" description="Helical" evidence="8">
    <location>
        <begin position="276"/>
        <end position="295"/>
    </location>
</feature>
<comment type="subcellular location">
    <subcellularLocation>
        <location evidence="1">Membrane</location>
        <topology evidence="1">Multi-pass membrane protein</topology>
    </subcellularLocation>
</comment>
<evidence type="ECO:0000256" key="3">
    <source>
        <dbReference type="ARBA" id="ARBA00022448"/>
    </source>
</evidence>
<keyword evidence="5 8" id="KW-1133">Transmembrane helix</keyword>
<dbReference type="InterPro" id="IPR003663">
    <property type="entry name" value="Sugar/inositol_transpt"/>
</dbReference>
<organism evidence="10 11">
    <name type="scientific">Vermiconidia calcicola</name>
    <dbReference type="NCBI Taxonomy" id="1690605"/>
    <lineage>
        <taxon>Eukaryota</taxon>
        <taxon>Fungi</taxon>
        <taxon>Dikarya</taxon>
        <taxon>Ascomycota</taxon>
        <taxon>Pezizomycotina</taxon>
        <taxon>Dothideomycetes</taxon>
        <taxon>Dothideomycetidae</taxon>
        <taxon>Mycosphaerellales</taxon>
        <taxon>Extremaceae</taxon>
        <taxon>Vermiconidia</taxon>
    </lineage>
</organism>
<dbReference type="Proteomes" id="UP001345827">
    <property type="component" value="Unassembled WGS sequence"/>
</dbReference>
<evidence type="ECO:0000256" key="4">
    <source>
        <dbReference type="ARBA" id="ARBA00022692"/>
    </source>
</evidence>
<comment type="similarity">
    <text evidence="2 7">Belongs to the major facilitator superfamily. Sugar transporter (TC 2.A.1.1) family.</text>
</comment>
<reference evidence="10 11" key="1">
    <citation type="submission" date="2023-06" db="EMBL/GenBank/DDBJ databases">
        <title>Black Yeasts Isolated from many extreme environments.</title>
        <authorList>
            <person name="Coleine C."/>
            <person name="Stajich J.E."/>
            <person name="Selbmann L."/>
        </authorList>
    </citation>
    <scope>NUCLEOTIDE SEQUENCE [LARGE SCALE GENOMIC DNA]</scope>
    <source>
        <strain evidence="10 11">CCFEE 5887</strain>
    </source>
</reference>
<dbReference type="GO" id="GO:0005351">
    <property type="term" value="F:carbohydrate:proton symporter activity"/>
    <property type="evidence" value="ECO:0007669"/>
    <property type="project" value="TreeGrafter"/>
</dbReference>
<feature type="domain" description="Major facilitator superfamily (MFS) profile" evidence="9">
    <location>
        <begin position="26"/>
        <end position="461"/>
    </location>
</feature>
<feature type="transmembrane region" description="Helical" evidence="8">
    <location>
        <begin position="315"/>
        <end position="336"/>
    </location>
</feature>
<dbReference type="InterPro" id="IPR036259">
    <property type="entry name" value="MFS_trans_sf"/>
</dbReference>
<feature type="transmembrane region" description="Helical" evidence="8">
    <location>
        <begin position="185"/>
        <end position="206"/>
    </location>
</feature>
<dbReference type="SUPFAM" id="SSF103473">
    <property type="entry name" value="MFS general substrate transporter"/>
    <property type="match status" value="1"/>
</dbReference>
<dbReference type="NCBIfam" id="TIGR00879">
    <property type="entry name" value="SP"/>
    <property type="match status" value="1"/>
</dbReference>
<name>A0AAV9QL83_9PEZI</name>
<dbReference type="PROSITE" id="PS00216">
    <property type="entry name" value="SUGAR_TRANSPORT_1"/>
    <property type="match status" value="1"/>
</dbReference>
<feature type="transmembrane region" description="Helical" evidence="8">
    <location>
        <begin position="68"/>
        <end position="88"/>
    </location>
</feature>
<protein>
    <recommendedName>
        <fullName evidence="9">Major facilitator superfamily (MFS) profile domain-containing protein</fullName>
    </recommendedName>
</protein>
<dbReference type="Pfam" id="PF00083">
    <property type="entry name" value="Sugar_tr"/>
    <property type="match status" value="1"/>
</dbReference>
<evidence type="ECO:0000256" key="6">
    <source>
        <dbReference type="ARBA" id="ARBA00023136"/>
    </source>
</evidence>